<reference evidence="1" key="1">
    <citation type="journal article" date="2022" name="bioRxiv">
        <title>Sequencing and chromosome-scale assembly of the giantPleurodeles waltlgenome.</title>
        <authorList>
            <person name="Brown T."/>
            <person name="Elewa A."/>
            <person name="Iarovenko S."/>
            <person name="Subramanian E."/>
            <person name="Araus A.J."/>
            <person name="Petzold A."/>
            <person name="Susuki M."/>
            <person name="Suzuki K.-i.T."/>
            <person name="Hayashi T."/>
            <person name="Toyoda A."/>
            <person name="Oliveira C."/>
            <person name="Osipova E."/>
            <person name="Leigh N.D."/>
            <person name="Simon A."/>
            <person name="Yun M.H."/>
        </authorList>
    </citation>
    <scope>NUCLEOTIDE SEQUENCE</scope>
    <source>
        <strain evidence="1">20211129_DDA</strain>
        <tissue evidence="1">Liver</tissue>
    </source>
</reference>
<gene>
    <name evidence="1" type="ORF">NDU88_004257</name>
</gene>
<dbReference type="EMBL" id="JANPWB010000011">
    <property type="protein sequence ID" value="KAJ1125840.1"/>
    <property type="molecule type" value="Genomic_DNA"/>
</dbReference>
<protein>
    <submittedName>
        <fullName evidence="1">Uncharacterized protein</fullName>
    </submittedName>
</protein>
<sequence>MIPCSNRYGPLENVEGPCNTATYKRTGTCMAVGNDTNTPPGLDTPLRLHNSLDLASDYRKLDEVKNLVLSLMNQLSRYPGVLCGCSCSRSSLDVPYPVMRDTPTIPAAFELMPQVDNQSLQLGHIPFPTLPVLLTEGPQAPFEAIKHKCVIDAEDWISTCLTDPEKLHLLTIMRIRGRREIGSQVLSGAALPPIYYTESPDDTPHLIEK</sequence>
<organism evidence="1 2">
    <name type="scientific">Pleurodeles waltl</name>
    <name type="common">Iberian ribbed newt</name>
    <dbReference type="NCBI Taxonomy" id="8319"/>
    <lineage>
        <taxon>Eukaryota</taxon>
        <taxon>Metazoa</taxon>
        <taxon>Chordata</taxon>
        <taxon>Craniata</taxon>
        <taxon>Vertebrata</taxon>
        <taxon>Euteleostomi</taxon>
        <taxon>Amphibia</taxon>
        <taxon>Batrachia</taxon>
        <taxon>Caudata</taxon>
        <taxon>Salamandroidea</taxon>
        <taxon>Salamandridae</taxon>
        <taxon>Pleurodelinae</taxon>
        <taxon>Pleurodeles</taxon>
    </lineage>
</organism>
<proteinExistence type="predicted"/>
<accession>A0AAV7PKH2</accession>
<dbReference type="Proteomes" id="UP001066276">
    <property type="component" value="Chromosome 7"/>
</dbReference>
<name>A0AAV7PKH2_PLEWA</name>
<evidence type="ECO:0000313" key="1">
    <source>
        <dbReference type="EMBL" id="KAJ1125840.1"/>
    </source>
</evidence>
<comment type="caution">
    <text evidence="1">The sequence shown here is derived from an EMBL/GenBank/DDBJ whole genome shotgun (WGS) entry which is preliminary data.</text>
</comment>
<dbReference type="AlphaFoldDB" id="A0AAV7PKH2"/>
<evidence type="ECO:0000313" key="2">
    <source>
        <dbReference type="Proteomes" id="UP001066276"/>
    </source>
</evidence>
<keyword evidence="2" id="KW-1185">Reference proteome</keyword>